<evidence type="ECO:0000313" key="2">
    <source>
        <dbReference type="Proteomes" id="UP000318010"/>
    </source>
</evidence>
<reference evidence="1 2" key="1">
    <citation type="submission" date="2019-07" db="EMBL/GenBank/DDBJ databases">
        <authorList>
            <person name="Kim J."/>
        </authorList>
    </citation>
    <scope>NUCLEOTIDE SEQUENCE [LARGE SCALE GENOMIC DNA]</scope>
    <source>
        <strain evidence="1 2">MJ1a</strain>
    </source>
</reference>
<dbReference type="InterPro" id="IPR029044">
    <property type="entry name" value="Nucleotide-diphossugar_trans"/>
</dbReference>
<name>A0A563U9P2_9SPHI</name>
<dbReference type="AlphaFoldDB" id="A0A563U9P2"/>
<dbReference type="Proteomes" id="UP000318010">
    <property type="component" value="Unassembled WGS sequence"/>
</dbReference>
<dbReference type="RefSeq" id="WP_146268814.1">
    <property type="nucleotide sequence ID" value="NZ_VOEI01000001.1"/>
</dbReference>
<comment type="caution">
    <text evidence="1">The sequence shown here is derived from an EMBL/GenBank/DDBJ whole genome shotgun (WGS) entry which is preliminary data.</text>
</comment>
<protein>
    <recommendedName>
        <fullName evidence="3">Glycosyl transferase family 2</fullName>
    </recommendedName>
</protein>
<evidence type="ECO:0000313" key="1">
    <source>
        <dbReference type="EMBL" id="TWR28003.1"/>
    </source>
</evidence>
<sequence>MKQLPASLLAQQERGLEIRIMPNDLRSHKKYYYALTEYPDHDIVLIDDDIFYRSTMIEDMRKYADVNPQCVIAQFGKTMLWNDLDKLKPYVSWPLVITETKPRDDIFFGTGGGVLINKRHLSGDALNKDLFIELAPTADDVWINAMCRLQGTKVVKTKYYSYHLPVLSPNDSTLFDVNESLNDITITAVNAHYVSNNAGVFDKK</sequence>
<proteinExistence type="predicted"/>
<organism evidence="1 2">
    <name type="scientific">Mucilaginibacter achroorhodeus</name>
    <dbReference type="NCBI Taxonomy" id="2599294"/>
    <lineage>
        <taxon>Bacteria</taxon>
        <taxon>Pseudomonadati</taxon>
        <taxon>Bacteroidota</taxon>
        <taxon>Sphingobacteriia</taxon>
        <taxon>Sphingobacteriales</taxon>
        <taxon>Sphingobacteriaceae</taxon>
        <taxon>Mucilaginibacter</taxon>
    </lineage>
</organism>
<dbReference type="OrthoDB" id="5465469at2"/>
<accession>A0A563U9P2</accession>
<dbReference type="EMBL" id="VOEI01000001">
    <property type="protein sequence ID" value="TWR28003.1"/>
    <property type="molecule type" value="Genomic_DNA"/>
</dbReference>
<dbReference type="SUPFAM" id="SSF53448">
    <property type="entry name" value="Nucleotide-diphospho-sugar transferases"/>
    <property type="match status" value="1"/>
</dbReference>
<gene>
    <name evidence="1" type="ORF">FPZ42_01945</name>
</gene>
<evidence type="ECO:0008006" key="3">
    <source>
        <dbReference type="Google" id="ProtNLM"/>
    </source>
</evidence>
<keyword evidence="2" id="KW-1185">Reference proteome</keyword>